<accession>A0A914UV40</accession>
<dbReference type="AlphaFoldDB" id="A0A914UV40"/>
<comment type="subcellular location">
    <subcellularLocation>
        <location evidence="1">Membrane</location>
    </subcellularLocation>
</comment>
<keyword evidence="6" id="KW-1185">Reference proteome</keyword>
<dbReference type="InterPro" id="IPR001828">
    <property type="entry name" value="ANF_lig-bd_rcpt"/>
</dbReference>
<dbReference type="Gene3D" id="3.40.50.2300">
    <property type="match status" value="2"/>
</dbReference>
<dbReference type="PANTHER" id="PTHR44755:SF8">
    <property type="entry name" value="RECEPTOR LIGAND BINDING REGION DOMAIN-CONTAINING PROTEIN"/>
    <property type="match status" value="1"/>
</dbReference>
<dbReference type="PANTHER" id="PTHR44755">
    <property type="entry name" value="NATRIURETIC PEPTIDE RECEPTOR 3-RELATED"/>
    <property type="match status" value="1"/>
</dbReference>
<name>A0A914UV40_9BILA</name>
<dbReference type="Proteomes" id="UP000887566">
    <property type="component" value="Unplaced"/>
</dbReference>
<dbReference type="Pfam" id="PF01094">
    <property type="entry name" value="ANF_receptor"/>
    <property type="match status" value="1"/>
</dbReference>
<evidence type="ECO:0000256" key="2">
    <source>
        <dbReference type="ARBA" id="ARBA00022692"/>
    </source>
</evidence>
<evidence type="ECO:0000259" key="5">
    <source>
        <dbReference type="Pfam" id="PF01094"/>
    </source>
</evidence>
<proteinExistence type="predicted"/>
<reference evidence="7" key="1">
    <citation type="submission" date="2022-11" db="UniProtKB">
        <authorList>
            <consortium name="WormBaseParasite"/>
        </authorList>
    </citation>
    <scope>IDENTIFICATION</scope>
</reference>
<dbReference type="GO" id="GO:0038023">
    <property type="term" value="F:signaling receptor activity"/>
    <property type="evidence" value="ECO:0007669"/>
    <property type="project" value="TreeGrafter"/>
</dbReference>
<dbReference type="GO" id="GO:0016020">
    <property type="term" value="C:membrane"/>
    <property type="evidence" value="ECO:0007669"/>
    <property type="project" value="UniProtKB-SubCell"/>
</dbReference>
<dbReference type="WBParaSite" id="PSAMB.scaffold1262size33712.g12034.t1">
    <property type="protein sequence ID" value="PSAMB.scaffold1262size33712.g12034.t1"/>
    <property type="gene ID" value="PSAMB.scaffold1262size33712.g12034"/>
</dbReference>
<evidence type="ECO:0000313" key="7">
    <source>
        <dbReference type="WBParaSite" id="PSAMB.scaffold1262size33712.g12034.t1"/>
    </source>
</evidence>
<evidence type="ECO:0000256" key="1">
    <source>
        <dbReference type="ARBA" id="ARBA00004370"/>
    </source>
</evidence>
<keyword evidence="3" id="KW-1133">Transmembrane helix</keyword>
<sequence length="327" mass="36204">MFIKVVTVKVGLVGVKEHALWNEAVFHKAAKELGDDGLLDKDLSLELYSNESLECNDFIGAMDVMQMYYLNGVRAFIGPECSPDMKVTAKMAAVWNVPMMGFGSSAGYFVDKRTYPTLARVSFISTNGLTNSLIALIKYYNWTRVALVNGASNDVTSKLRSDDFRVNFPANGIDIVVHVTFPAGTKAQTIASSKELLSVKNNARIIVAMFGLELSNYNEFVEGVEIAGMKTDEYVYLIPVVVQGPAEYALWNNESISNAMLTSQDFYENMIVRLYRFSQCPLGGCPAEWRGPLLWPVVAMRLWTIGDATGENRPACRKGLSPEIKSI</sequence>
<dbReference type="SUPFAM" id="SSF53822">
    <property type="entry name" value="Periplasmic binding protein-like I"/>
    <property type="match status" value="1"/>
</dbReference>
<dbReference type="InterPro" id="IPR028082">
    <property type="entry name" value="Peripla_BP_I"/>
</dbReference>
<keyword evidence="4" id="KW-0472">Membrane</keyword>
<feature type="domain" description="Receptor ligand binding region" evidence="5">
    <location>
        <begin position="29"/>
        <end position="272"/>
    </location>
</feature>
<evidence type="ECO:0000256" key="3">
    <source>
        <dbReference type="ARBA" id="ARBA00022989"/>
    </source>
</evidence>
<evidence type="ECO:0000256" key="4">
    <source>
        <dbReference type="ARBA" id="ARBA00023136"/>
    </source>
</evidence>
<organism evidence="6 7">
    <name type="scientific">Plectus sambesii</name>
    <dbReference type="NCBI Taxonomy" id="2011161"/>
    <lineage>
        <taxon>Eukaryota</taxon>
        <taxon>Metazoa</taxon>
        <taxon>Ecdysozoa</taxon>
        <taxon>Nematoda</taxon>
        <taxon>Chromadorea</taxon>
        <taxon>Plectida</taxon>
        <taxon>Plectina</taxon>
        <taxon>Plectoidea</taxon>
        <taxon>Plectidae</taxon>
        <taxon>Plectus</taxon>
    </lineage>
</organism>
<evidence type="ECO:0000313" key="6">
    <source>
        <dbReference type="Proteomes" id="UP000887566"/>
    </source>
</evidence>
<protein>
    <submittedName>
        <fullName evidence="7">Receptor ligand binding region domain-containing protein</fullName>
    </submittedName>
</protein>
<dbReference type="GO" id="GO:0007165">
    <property type="term" value="P:signal transduction"/>
    <property type="evidence" value="ECO:0007669"/>
    <property type="project" value="TreeGrafter"/>
</dbReference>
<keyword evidence="2" id="KW-0812">Transmembrane</keyword>
<dbReference type="InterPro" id="IPR052612">
    <property type="entry name" value="ANP_Clearance_Receptor"/>
</dbReference>
<dbReference type="GO" id="GO:0017046">
    <property type="term" value="F:peptide hormone binding"/>
    <property type="evidence" value="ECO:0007669"/>
    <property type="project" value="TreeGrafter"/>
</dbReference>